<dbReference type="Proteomes" id="UP000218231">
    <property type="component" value="Unassembled WGS sequence"/>
</dbReference>
<reference evidence="3 4" key="1">
    <citation type="journal article" date="2017" name="Curr. Biol.">
        <title>Genome architecture and evolution of a unichromosomal asexual nematode.</title>
        <authorList>
            <person name="Fradin H."/>
            <person name="Zegar C."/>
            <person name="Gutwein M."/>
            <person name="Lucas J."/>
            <person name="Kovtun M."/>
            <person name="Corcoran D."/>
            <person name="Baugh L.R."/>
            <person name="Kiontke K."/>
            <person name="Gunsalus K."/>
            <person name="Fitch D.H."/>
            <person name="Piano F."/>
        </authorList>
    </citation>
    <scope>NUCLEOTIDE SEQUENCE [LARGE SCALE GENOMIC DNA]</scope>
    <source>
        <strain evidence="3">PF1309</strain>
    </source>
</reference>
<keyword evidence="2" id="KW-0472">Membrane</keyword>
<evidence type="ECO:0000313" key="3">
    <source>
        <dbReference type="EMBL" id="PAV77664.1"/>
    </source>
</evidence>
<protein>
    <submittedName>
        <fullName evidence="3">Uncharacterized protein</fullName>
    </submittedName>
</protein>
<evidence type="ECO:0000256" key="1">
    <source>
        <dbReference type="SAM" id="MobiDB-lite"/>
    </source>
</evidence>
<accession>A0A2A2KUQ8</accession>
<proteinExistence type="predicted"/>
<name>A0A2A2KUQ8_9BILA</name>
<organism evidence="3 4">
    <name type="scientific">Diploscapter pachys</name>
    <dbReference type="NCBI Taxonomy" id="2018661"/>
    <lineage>
        <taxon>Eukaryota</taxon>
        <taxon>Metazoa</taxon>
        <taxon>Ecdysozoa</taxon>
        <taxon>Nematoda</taxon>
        <taxon>Chromadorea</taxon>
        <taxon>Rhabditida</taxon>
        <taxon>Rhabditina</taxon>
        <taxon>Rhabditomorpha</taxon>
        <taxon>Rhabditoidea</taxon>
        <taxon>Rhabditidae</taxon>
        <taxon>Diploscapter</taxon>
    </lineage>
</organism>
<sequence>MRTNSIWLCNLVSMKKAKILAWSAILIVNCMFVVHLVNKIQTALEKCYDIDSQATTLNNALIDIHQLERRDVQHANATTTTLSGTSAQKTYPHILPYTDLHWEWIKKNVSRKSFLYRNISLLSAFEYADQIAIMVTTENLYSEKVYCHYYDSKRKSLNEPYEAFIFPESIAYCMRKHGARFVSLTEQPNDTPNDPIPLIDRTSPGK</sequence>
<comment type="caution">
    <text evidence="3">The sequence shown here is derived from an EMBL/GenBank/DDBJ whole genome shotgun (WGS) entry which is preliminary data.</text>
</comment>
<keyword evidence="2" id="KW-0812">Transmembrane</keyword>
<dbReference type="AlphaFoldDB" id="A0A2A2KUQ8"/>
<feature type="transmembrane region" description="Helical" evidence="2">
    <location>
        <begin position="20"/>
        <end position="37"/>
    </location>
</feature>
<keyword evidence="4" id="KW-1185">Reference proteome</keyword>
<dbReference type="OrthoDB" id="5801206at2759"/>
<gene>
    <name evidence="3" type="ORF">WR25_15649</name>
</gene>
<feature type="region of interest" description="Disordered" evidence="1">
    <location>
        <begin position="184"/>
        <end position="206"/>
    </location>
</feature>
<evidence type="ECO:0000313" key="4">
    <source>
        <dbReference type="Proteomes" id="UP000218231"/>
    </source>
</evidence>
<evidence type="ECO:0000256" key="2">
    <source>
        <dbReference type="SAM" id="Phobius"/>
    </source>
</evidence>
<keyword evidence="2" id="KW-1133">Transmembrane helix</keyword>
<dbReference type="EMBL" id="LIAE01007672">
    <property type="protein sequence ID" value="PAV77664.1"/>
    <property type="molecule type" value="Genomic_DNA"/>
</dbReference>